<evidence type="ECO:0000259" key="5">
    <source>
        <dbReference type="PROSITE" id="PS50003"/>
    </source>
</evidence>
<dbReference type="PANTHER" id="PTHR34969:SF1">
    <property type="entry name" value="TH1 DOMAIN-CONTAINING PROTEIN"/>
    <property type="match status" value="1"/>
</dbReference>
<dbReference type="GeneID" id="68098859"/>
<organism evidence="8 9">
    <name type="scientific">Naegleria lovaniensis</name>
    <name type="common">Amoeba</name>
    <dbReference type="NCBI Taxonomy" id="51637"/>
    <lineage>
        <taxon>Eukaryota</taxon>
        <taxon>Discoba</taxon>
        <taxon>Heterolobosea</taxon>
        <taxon>Tetramitia</taxon>
        <taxon>Eutetramitia</taxon>
        <taxon>Vahlkampfiidae</taxon>
        <taxon>Naegleria</taxon>
    </lineage>
</organism>
<evidence type="ECO:0000256" key="2">
    <source>
        <dbReference type="ARBA" id="ARBA00023228"/>
    </source>
</evidence>
<keyword evidence="3" id="KW-0175">Coiled coil</keyword>
<dbReference type="SMART" id="SM00233">
    <property type="entry name" value="PH"/>
    <property type="match status" value="2"/>
</dbReference>
<dbReference type="CDD" id="cd17671">
    <property type="entry name" value="RUN"/>
    <property type="match status" value="1"/>
</dbReference>
<dbReference type="PROSITE" id="PS50003">
    <property type="entry name" value="PH_DOMAIN"/>
    <property type="match status" value="1"/>
</dbReference>
<feature type="compositionally biased region" description="Polar residues" evidence="4">
    <location>
        <begin position="170"/>
        <end position="182"/>
    </location>
</feature>
<dbReference type="Proteomes" id="UP000816034">
    <property type="component" value="Unassembled WGS sequence"/>
</dbReference>
<dbReference type="EMBL" id="PYSW02000027">
    <property type="protein sequence ID" value="KAG2381416.1"/>
    <property type="molecule type" value="Genomic_DNA"/>
</dbReference>
<feature type="coiled-coil region" evidence="3">
    <location>
        <begin position="1110"/>
        <end position="1137"/>
    </location>
</feature>
<evidence type="ECO:0008006" key="10">
    <source>
        <dbReference type="Google" id="ProtNLM"/>
    </source>
</evidence>
<evidence type="ECO:0000259" key="6">
    <source>
        <dbReference type="PROSITE" id="PS50826"/>
    </source>
</evidence>
<dbReference type="RefSeq" id="XP_044547096.1">
    <property type="nucleotide sequence ID" value="XM_044696262.1"/>
</dbReference>
<dbReference type="InterPro" id="IPR010926">
    <property type="entry name" value="Myosin_TH1"/>
</dbReference>
<evidence type="ECO:0000256" key="3">
    <source>
        <dbReference type="SAM" id="Coils"/>
    </source>
</evidence>
<dbReference type="Pfam" id="PF02759">
    <property type="entry name" value="RUN"/>
    <property type="match status" value="1"/>
</dbReference>
<reference evidence="8 9" key="1">
    <citation type="journal article" date="2018" name="BMC Genomics">
        <title>The genome of Naegleria lovaniensis, the basis for a comparative approach to unravel pathogenicity factors of the human pathogenic amoeba N. fowleri.</title>
        <authorList>
            <person name="Liechti N."/>
            <person name="Schurch N."/>
            <person name="Bruggmann R."/>
            <person name="Wittwer M."/>
        </authorList>
    </citation>
    <scope>NUCLEOTIDE SEQUENCE [LARGE SCALE GENOMIC DNA]</scope>
    <source>
        <strain evidence="8 9">ATCC 30569</strain>
    </source>
</reference>
<evidence type="ECO:0000313" key="9">
    <source>
        <dbReference type="Proteomes" id="UP000816034"/>
    </source>
</evidence>
<dbReference type="GO" id="GO:0003774">
    <property type="term" value="F:cytoskeletal motor activity"/>
    <property type="evidence" value="ECO:0007669"/>
    <property type="project" value="InterPro"/>
</dbReference>
<dbReference type="InterPro" id="IPR001849">
    <property type="entry name" value="PH_domain"/>
</dbReference>
<gene>
    <name evidence="8" type="ORF">C9374_006405</name>
</gene>
<accession>A0AA88GLN6</accession>
<feature type="domain" description="RUN" evidence="6">
    <location>
        <begin position="1570"/>
        <end position="1707"/>
    </location>
</feature>
<dbReference type="SUPFAM" id="SSF50729">
    <property type="entry name" value="PH domain-like"/>
    <property type="match status" value="2"/>
</dbReference>
<feature type="domain" description="PH" evidence="5">
    <location>
        <begin position="16"/>
        <end position="122"/>
    </location>
</feature>
<dbReference type="PANTHER" id="PTHR34969">
    <property type="entry name" value="OS01G0621700 PROTEIN"/>
    <property type="match status" value="1"/>
</dbReference>
<feature type="region of interest" description="Disordered" evidence="4">
    <location>
        <begin position="156"/>
        <end position="194"/>
    </location>
</feature>
<dbReference type="PROSITE" id="PS51757">
    <property type="entry name" value="TH1"/>
    <property type="match status" value="1"/>
</dbReference>
<dbReference type="Pfam" id="PF06017">
    <property type="entry name" value="Myosin_TH1"/>
    <property type="match status" value="1"/>
</dbReference>
<keyword evidence="2" id="KW-0458">Lysosome</keyword>
<keyword evidence="9" id="KW-1185">Reference proteome</keyword>
<dbReference type="GO" id="GO:0016459">
    <property type="term" value="C:myosin complex"/>
    <property type="evidence" value="ECO:0007669"/>
    <property type="project" value="InterPro"/>
</dbReference>
<feature type="compositionally biased region" description="Low complexity" evidence="4">
    <location>
        <begin position="156"/>
        <end position="169"/>
    </location>
</feature>
<feature type="domain" description="RUN" evidence="6">
    <location>
        <begin position="1753"/>
        <end position="1893"/>
    </location>
</feature>
<comment type="subcellular location">
    <subcellularLocation>
        <location evidence="1">Lysosome membrane</location>
    </subcellularLocation>
</comment>
<dbReference type="SMART" id="SM00593">
    <property type="entry name" value="RUN"/>
    <property type="match status" value="2"/>
</dbReference>
<dbReference type="Gene3D" id="1.20.58.900">
    <property type="match status" value="2"/>
</dbReference>
<feature type="compositionally biased region" description="Low complexity" evidence="4">
    <location>
        <begin position="279"/>
        <end position="289"/>
    </location>
</feature>
<dbReference type="Gene3D" id="2.30.29.30">
    <property type="entry name" value="Pleckstrin-homology domain (PH domain)/Phosphotyrosine-binding domain (PTB)"/>
    <property type="match status" value="1"/>
</dbReference>
<dbReference type="InterPro" id="IPR011993">
    <property type="entry name" value="PH-like_dom_sf"/>
</dbReference>
<name>A0AA88GLN6_NAELO</name>
<dbReference type="GO" id="GO:0005765">
    <property type="term" value="C:lysosomal membrane"/>
    <property type="evidence" value="ECO:0007669"/>
    <property type="project" value="UniProtKB-SubCell"/>
</dbReference>
<proteinExistence type="predicted"/>
<evidence type="ECO:0000256" key="4">
    <source>
        <dbReference type="SAM" id="MobiDB-lite"/>
    </source>
</evidence>
<dbReference type="InterPro" id="IPR004012">
    <property type="entry name" value="Run_dom"/>
</dbReference>
<evidence type="ECO:0000256" key="1">
    <source>
        <dbReference type="ARBA" id="ARBA00004656"/>
    </source>
</evidence>
<evidence type="ECO:0000313" key="8">
    <source>
        <dbReference type="EMBL" id="KAG2381416.1"/>
    </source>
</evidence>
<evidence type="ECO:0000259" key="7">
    <source>
        <dbReference type="PROSITE" id="PS51757"/>
    </source>
</evidence>
<dbReference type="Pfam" id="PF00169">
    <property type="entry name" value="PH"/>
    <property type="match status" value="1"/>
</dbReference>
<comment type="caution">
    <text evidence="8">The sequence shown here is derived from an EMBL/GenBank/DDBJ whole genome shotgun (WGS) entry which is preliminary data.</text>
</comment>
<feature type="domain" description="TH1" evidence="7">
    <location>
        <begin position="615"/>
        <end position="803"/>
    </location>
</feature>
<sequence length="1903" mass="220931">MPKEPIPINFTLHHPENLYEGFLKKKGKNLIKKAPLRYVVIRNEAIYYFNTKKDENSQEQPDLSSCLGFINVKDLKSITGDESDNKITIVAEKKSKTKQFVFFTETKDSYTQWLNEMKKWYSKKEFYSSMPSAMNMFSTFSSGVSAVSGSSKKSAEEVVSPSAVSNNSETKSSGRSRFSVRSHQGGDLAQHLNPSPAFSVVANTTTTSGTALSSSSGGGGAASMSTPVLSSSPPNRFLSKASKMQVVDDDVGTEANISDDESEEIDDDEEDMMSTGAKSGSSTRSGGNRRSAKREGNLLELLNSKNLEDASFRRHSVMLDKSDRSSSVAKFNLMEQSSVHSGTNVRKNDEDQFDKRRFLNIMSIFPVEKEHSRYFDDGKRVDLTTTIPEVKEWEQELINFETKRAQKSEKQNGNKMALSSLVPHDFADAKEKCKETLQQEDKFCYWSHEVIWFNPRVYGKSQYKEALLVLGNRNVYIIDAKSFKTETKVRINDIYHIVQSGYEDDIVGIIRKDREEQFDILFQFTETKRTKSSDDTSVTVADEERIRGKSFADSRSEAFKEQENEIYLKKVEFFDYISAVYASQRSSPLKIFFVLDVRSMCRIEEREEPFDLNPKNILESTSILQIDKKHDFIKLYQEPTRCKVMSEFGDKQVFFAGLLGKKNKRNKYQNRTIVITNRALYLFDPKKQKSFKRRIKLSEISRVYRNKKKGVLIDVPSEYPLCLVPKQNMEVFEDFVNVLSSLYFDNDLVQHVKDNEFDSFDLQKSQGFKEKMNETEDVLFVQTQLRNAIFNKDVNQVREYLAYADALVGKKDQTETNSIRDLRIQASEFLADIQLQEFIKEKLQAAFLNKDFLEMSRMLEHIETIKKERGEAEICKSLSDYLKSIRTEKDIVINKHLMLTRIEFLLESGVDQENERRIMHAVDIAKRAGFVREVEQYKQDYDREKQKIYIDQQLAEILDRKAKSASLDSDADRLICLIENAKSLGIYEGKIQKIFEENTKAFITNKSNNHNFKMAIEQTRKDIESNHAKLKKEIEKVQSNSEGYTNIDKALVEEAKKVIQEIEEIRKYQRKLHAILDKTEKKKYTVEEAQVLIEKCKKKLNHKRKGYGETKDYRELLKRTNNTYNELKRELKKIYKHEAVNTADLLRKLLEQQEYGKLQEKLNQISTLSIKTALVAEYPELQKVIDEVVDNLNTYDFMSRLKGENVEAAYTYLDVEIVLKFKDFAERNPQYLTEDQQISLAKIEKKVATEYKYYNEILEEKKRFKDISAEIINFQRVESLLEQVSDIASLHKEADELADLVRRKKTFNQYVREIQKRKTQGKNYDDIMRKASKEDFDANIIISAVMTQKANDLQIEDEINELIKRKDVRKLQELINRNAETMPKNLLKIANAKLNNLRRENMTPLELIEQINNAIDVNAKEELISAVEVANKLLKEDIAEQSKTQLLTAIERANRTIKSINDSENIAKVKQFSSEFIKQAMHSDELVDLELENEDSFKLTRKLRLVQGLTDYSSMTQEEKQKYLFEVFQSKSIDTDNELLQRLTYHVNKLRAFCEAKEGLGDEEEKYTVERDNVFGQNLIKVLYDILNHRTKKRFFYLTKDPYEILSGLKNNNDFILKLVDTFDSNELVKRLKKEKKSDALSVQFIYYLLSQKAFMFVIEQLLTSEDYLRECYELDSVILDRRYRDDIYPLMSLLNMFKFAFTLSSSTDVLAASPVSKLKGIVRSIVHYFVANRAETKSNLELSGKEAWEKSQIGVLIRQKLVPTLAEILNHKFKSGFISKYHIWQFIQDVAEQRRISAIDIGGIHLPEAVDAVNNNTSDTLDFNFKFEMFVCYALNRGLLAEFFESILKDRSFLNKYYDQYALVLDRDVIGNTIKYFEIISQLPFELIEDSVKYFDKYPKQQ</sequence>
<protein>
    <recommendedName>
        <fullName evidence="10">PH domain-containing protein</fullName>
    </recommendedName>
</protein>
<feature type="compositionally biased region" description="Acidic residues" evidence="4">
    <location>
        <begin position="247"/>
        <end position="272"/>
    </location>
</feature>
<dbReference type="InterPro" id="IPR037213">
    <property type="entry name" value="Run_dom_sf"/>
</dbReference>
<feature type="region of interest" description="Disordered" evidence="4">
    <location>
        <begin position="208"/>
        <end position="297"/>
    </location>
</feature>
<dbReference type="SUPFAM" id="SSF140741">
    <property type="entry name" value="RUN domain-like"/>
    <property type="match status" value="2"/>
</dbReference>
<feature type="coiled-coil region" evidence="3">
    <location>
        <begin position="1013"/>
        <end position="1040"/>
    </location>
</feature>
<dbReference type="PROSITE" id="PS50826">
    <property type="entry name" value="RUN"/>
    <property type="match status" value="2"/>
</dbReference>